<evidence type="ECO:0000313" key="14">
    <source>
        <dbReference type="Proteomes" id="UP000236291"/>
    </source>
</evidence>
<evidence type="ECO:0000256" key="7">
    <source>
        <dbReference type="ARBA" id="ARBA00022927"/>
    </source>
</evidence>
<comment type="caution">
    <text evidence="13">The sequence shown here is derived from an EMBL/GenBank/DDBJ whole genome shotgun (WGS) entry which is preliminary data.</text>
</comment>
<reference evidence="13 14" key="2">
    <citation type="journal article" date="2017" name="Front. Plant Sci.">
        <title>Gene Classification and Mining of Molecular Markers Useful in Red Clover (Trifolium pratense) Breeding.</title>
        <authorList>
            <person name="Istvanek J."/>
            <person name="Dluhosova J."/>
            <person name="Dluhos P."/>
            <person name="Patkova L."/>
            <person name="Nedelnik J."/>
            <person name="Repkova J."/>
        </authorList>
    </citation>
    <scope>NUCLEOTIDE SEQUENCE [LARGE SCALE GENOMIC DNA]</scope>
    <source>
        <strain evidence="14">cv. Tatra</strain>
        <tissue evidence="13">Young leaves</tissue>
    </source>
</reference>
<reference evidence="13 14" key="1">
    <citation type="journal article" date="2014" name="Am. J. Bot.">
        <title>Genome assembly and annotation for red clover (Trifolium pratense; Fabaceae).</title>
        <authorList>
            <person name="Istvanek J."/>
            <person name="Jaros M."/>
            <person name="Krenek A."/>
            <person name="Repkova J."/>
        </authorList>
    </citation>
    <scope>NUCLEOTIDE SEQUENCE [LARGE SCALE GENOMIC DNA]</scope>
    <source>
        <strain evidence="14">cv. Tatra</strain>
        <tissue evidence="13">Young leaves</tissue>
    </source>
</reference>
<evidence type="ECO:0000256" key="9">
    <source>
        <dbReference type="ARBA" id="ARBA00023054"/>
    </source>
</evidence>
<dbReference type="Gene3D" id="1.20.5.110">
    <property type="match status" value="1"/>
</dbReference>
<dbReference type="InterPro" id="IPR053151">
    <property type="entry name" value="RNase_H-like"/>
</dbReference>
<dbReference type="InterPro" id="IPR002156">
    <property type="entry name" value="RNaseH_domain"/>
</dbReference>
<keyword evidence="10" id="KW-0472">Membrane</keyword>
<dbReference type="Pfam" id="PF13456">
    <property type="entry name" value="RVT_3"/>
    <property type="match status" value="1"/>
</dbReference>
<dbReference type="ExpressionAtlas" id="A0A2K3MN24">
    <property type="expression patterns" value="baseline"/>
</dbReference>
<dbReference type="PANTHER" id="PTHR47723:SF19">
    <property type="entry name" value="POLYNUCLEOTIDYL TRANSFERASE, RIBONUCLEASE H-LIKE SUPERFAMILY PROTEIN"/>
    <property type="match status" value="1"/>
</dbReference>
<keyword evidence="7" id="KW-0653">Protein transport</keyword>
<comment type="similarity">
    <text evidence="2">Belongs to the BCAP29/BCAP31 family.</text>
</comment>
<dbReference type="GO" id="GO:0004523">
    <property type="term" value="F:RNA-DNA hybrid ribonuclease activity"/>
    <property type="evidence" value="ECO:0007669"/>
    <property type="project" value="InterPro"/>
</dbReference>
<gene>
    <name evidence="13" type="ORF">L195_g015332</name>
</gene>
<evidence type="ECO:0000313" key="13">
    <source>
        <dbReference type="EMBL" id="PNX92198.1"/>
    </source>
</evidence>
<evidence type="ECO:0000256" key="3">
    <source>
        <dbReference type="ARBA" id="ARBA00022448"/>
    </source>
</evidence>
<protein>
    <submittedName>
        <fullName evidence="13">Ribonuclease H</fullName>
    </submittedName>
</protein>
<organism evidence="13 14">
    <name type="scientific">Trifolium pratense</name>
    <name type="common">Red clover</name>
    <dbReference type="NCBI Taxonomy" id="57577"/>
    <lineage>
        <taxon>Eukaryota</taxon>
        <taxon>Viridiplantae</taxon>
        <taxon>Streptophyta</taxon>
        <taxon>Embryophyta</taxon>
        <taxon>Tracheophyta</taxon>
        <taxon>Spermatophyta</taxon>
        <taxon>Magnoliopsida</taxon>
        <taxon>eudicotyledons</taxon>
        <taxon>Gunneridae</taxon>
        <taxon>Pentapetalae</taxon>
        <taxon>rosids</taxon>
        <taxon>fabids</taxon>
        <taxon>Fabales</taxon>
        <taxon>Fabaceae</taxon>
        <taxon>Papilionoideae</taxon>
        <taxon>50 kb inversion clade</taxon>
        <taxon>NPAAA clade</taxon>
        <taxon>Hologalegina</taxon>
        <taxon>IRL clade</taxon>
        <taxon>Trifolieae</taxon>
        <taxon>Trifolium</taxon>
    </lineage>
</organism>
<name>A0A2K3MN24_TRIPR</name>
<dbReference type="STRING" id="57577.A0A2K3MN24"/>
<keyword evidence="4" id="KW-0812">Transmembrane</keyword>
<dbReference type="Gene3D" id="3.30.420.10">
    <property type="entry name" value="Ribonuclease H-like superfamily/Ribonuclease H"/>
    <property type="match status" value="1"/>
</dbReference>
<dbReference type="InterPro" id="IPR012337">
    <property type="entry name" value="RNaseH-like_sf"/>
</dbReference>
<evidence type="ECO:0000256" key="5">
    <source>
        <dbReference type="ARBA" id="ARBA00022703"/>
    </source>
</evidence>
<evidence type="ECO:0000256" key="2">
    <source>
        <dbReference type="ARBA" id="ARBA00007956"/>
    </source>
</evidence>
<dbReference type="AlphaFoldDB" id="A0A2K3MN24"/>
<dbReference type="PANTHER" id="PTHR47723">
    <property type="entry name" value="OS05G0353850 PROTEIN"/>
    <property type="match status" value="1"/>
</dbReference>
<dbReference type="GO" id="GO:0003676">
    <property type="term" value="F:nucleic acid binding"/>
    <property type="evidence" value="ECO:0007669"/>
    <property type="project" value="InterPro"/>
</dbReference>
<dbReference type="InterPro" id="IPR044730">
    <property type="entry name" value="RNase_H-like_dom_plant"/>
</dbReference>
<keyword evidence="3" id="KW-0813">Transport</keyword>
<keyword evidence="5" id="KW-0053">Apoptosis</keyword>
<dbReference type="FunFam" id="1.20.5.110:FF:000011">
    <property type="entry name" value="B-cell receptor-associated protein 29"/>
    <property type="match status" value="1"/>
</dbReference>
<evidence type="ECO:0000256" key="8">
    <source>
        <dbReference type="ARBA" id="ARBA00022989"/>
    </source>
</evidence>
<evidence type="ECO:0000256" key="11">
    <source>
        <dbReference type="SAM" id="MobiDB-lite"/>
    </source>
</evidence>
<keyword evidence="6" id="KW-0256">Endoplasmic reticulum</keyword>
<feature type="domain" description="RNase H type-1" evidence="12">
    <location>
        <begin position="119"/>
        <end position="224"/>
    </location>
</feature>
<dbReference type="InterPro" id="IPR036397">
    <property type="entry name" value="RNaseH_sf"/>
</dbReference>
<dbReference type="GO" id="GO:0015031">
    <property type="term" value="P:protein transport"/>
    <property type="evidence" value="ECO:0007669"/>
    <property type="project" value="UniProtKB-KW"/>
</dbReference>
<proteinExistence type="inferred from homology"/>
<evidence type="ECO:0000256" key="4">
    <source>
        <dbReference type="ARBA" id="ARBA00022692"/>
    </source>
</evidence>
<feature type="region of interest" description="Disordered" evidence="11">
    <location>
        <begin position="1"/>
        <end position="25"/>
    </location>
</feature>
<dbReference type="SUPFAM" id="SSF53098">
    <property type="entry name" value="Ribonuclease H-like"/>
    <property type="match status" value="1"/>
</dbReference>
<dbReference type="CDD" id="cd06222">
    <property type="entry name" value="RNase_H_like"/>
    <property type="match status" value="1"/>
</dbReference>
<keyword evidence="8" id="KW-1133">Transmembrane helix</keyword>
<evidence type="ECO:0000256" key="1">
    <source>
        <dbReference type="ARBA" id="ARBA00004477"/>
    </source>
</evidence>
<dbReference type="Proteomes" id="UP000236291">
    <property type="component" value="Unassembled WGS sequence"/>
</dbReference>
<evidence type="ECO:0000256" key="10">
    <source>
        <dbReference type="ARBA" id="ARBA00023136"/>
    </source>
</evidence>
<feature type="compositionally biased region" description="Basic and acidic residues" evidence="11">
    <location>
        <begin position="9"/>
        <end position="25"/>
    </location>
</feature>
<dbReference type="EMBL" id="ASHM01010370">
    <property type="protein sequence ID" value="PNX92198.1"/>
    <property type="molecule type" value="Genomic_DNA"/>
</dbReference>
<dbReference type="GO" id="GO:0005789">
    <property type="term" value="C:endoplasmic reticulum membrane"/>
    <property type="evidence" value="ECO:0007669"/>
    <property type="project" value="UniProtKB-SubCell"/>
</dbReference>
<keyword evidence="9" id="KW-0175">Coiled coil</keyword>
<accession>A0A2K3MN24</accession>
<comment type="subcellular location">
    <subcellularLocation>
        <location evidence="1">Endoplasmic reticulum membrane</location>
        <topology evidence="1">Multi-pass membrane protein</topology>
    </subcellularLocation>
</comment>
<sequence>MEAVKKQTRSFEDGKNGNTEEQKALNEEITTLKSKVKKLESECEAKGNKEKTLETEVEALKKQSEGFLMEYDRLLEDNQNLRIDAAGIPVERPVSVPCNLRAVTWTKPIEGTVCLNMDGSLMRNNSGDFILGFYGAAVVPNILFAELMAVLHGLQICWENGFRKIICLSDSLQAVSLIRDGVSAHRRFANEIFSIRQFLSRDWEVVVEHTLREDNTCADVSAKMGALADSPLMKITSPPSSLAMPLLADARGVVFIRE</sequence>
<evidence type="ECO:0000259" key="12">
    <source>
        <dbReference type="Pfam" id="PF13456"/>
    </source>
</evidence>
<evidence type="ECO:0000256" key="6">
    <source>
        <dbReference type="ARBA" id="ARBA00022824"/>
    </source>
</evidence>